<dbReference type="EMBL" id="FONY01000003">
    <property type="protein sequence ID" value="SFE56784.1"/>
    <property type="molecule type" value="Genomic_DNA"/>
</dbReference>
<dbReference type="STRING" id="1003.SAMN04488541_100358"/>
<sequence length="226" mass="26670">MTSQEFVRELVSCYEQERNPQKAKAMSAYMKNLFPYLGINRPERDKINKPLFLLIKKEVNENFLKEVATAMWQKQEREYHYFALDLLSKFVNHLTPSALPFLTNLAVQHAWWDSIDYLASKIIGKIILKYPDLQAAMDILSKDDNIWLKRIAILHQLSYKQKTDPIRLFHYCLTNAENPDFFIRKGIGWALREYAKTNPQAVIDFVEANERMLSNLSKREALKRLR</sequence>
<dbReference type="SUPFAM" id="SSF48371">
    <property type="entry name" value="ARM repeat"/>
    <property type="match status" value="1"/>
</dbReference>
<name>A0A1I2BKN9_9BACT</name>
<evidence type="ECO:0000313" key="2">
    <source>
        <dbReference type="Proteomes" id="UP000199513"/>
    </source>
</evidence>
<dbReference type="Proteomes" id="UP000199513">
    <property type="component" value="Unassembled WGS sequence"/>
</dbReference>
<dbReference type="AlphaFoldDB" id="A0A1I2BKN9"/>
<dbReference type="Gene3D" id="1.25.40.290">
    <property type="entry name" value="ARM repeat domains"/>
    <property type="match status" value="1"/>
</dbReference>
<protein>
    <submittedName>
        <fullName evidence="1">3-methyladenine DNA glycosylase AlkD</fullName>
    </submittedName>
</protein>
<proteinExistence type="predicted"/>
<dbReference type="PANTHER" id="PTHR34070">
    <property type="entry name" value="ARMADILLO-TYPE FOLD"/>
    <property type="match status" value="1"/>
</dbReference>
<accession>A0A1I2BKN9</accession>
<dbReference type="PANTHER" id="PTHR34070:SF1">
    <property type="entry name" value="DNA ALKYLATION REPAIR PROTEIN"/>
    <property type="match status" value="1"/>
</dbReference>
<dbReference type="Gene3D" id="1.20.1660.10">
    <property type="entry name" value="Hypothetical protein (EF3068)"/>
    <property type="match status" value="1"/>
</dbReference>
<dbReference type="CDD" id="cd07064">
    <property type="entry name" value="AlkD_like_1"/>
    <property type="match status" value="1"/>
</dbReference>
<gene>
    <name evidence="1" type="ORF">SAMN04488541_100358</name>
</gene>
<dbReference type="InterPro" id="IPR016024">
    <property type="entry name" value="ARM-type_fold"/>
</dbReference>
<dbReference type="OrthoDB" id="1117222at2"/>
<dbReference type="RefSeq" id="WP_143090766.1">
    <property type="nucleotide sequence ID" value="NZ_FONY01000003.1"/>
</dbReference>
<dbReference type="Pfam" id="PF08713">
    <property type="entry name" value="DNA_alkylation"/>
    <property type="match status" value="1"/>
</dbReference>
<evidence type="ECO:0000313" key="1">
    <source>
        <dbReference type="EMBL" id="SFE56784.1"/>
    </source>
</evidence>
<organism evidence="1 2">
    <name type="scientific">Thermoflexibacter ruber</name>
    <dbReference type="NCBI Taxonomy" id="1003"/>
    <lineage>
        <taxon>Bacteria</taxon>
        <taxon>Pseudomonadati</taxon>
        <taxon>Bacteroidota</taxon>
        <taxon>Cytophagia</taxon>
        <taxon>Cytophagales</taxon>
        <taxon>Thermoflexibacteraceae</taxon>
        <taxon>Thermoflexibacter</taxon>
    </lineage>
</organism>
<keyword evidence="2" id="KW-1185">Reference proteome</keyword>
<reference evidence="1 2" key="1">
    <citation type="submission" date="2016-10" db="EMBL/GenBank/DDBJ databases">
        <authorList>
            <person name="de Groot N.N."/>
        </authorList>
    </citation>
    <scope>NUCLEOTIDE SEQUENCE [LARGE SCALE GENOMIC DNA]</scope>
    <source>
        <strain>GEY</strain>
        <strain evidence="2">DSM 9560</strain>
    </source>
</reference>
<dbReference type="InterPro" id="IPR014825">
    <property type="entry name" value="DNA_alkylation"/>
</dbReference>